<comment type="subcellular location">
    <subcellularLocation>
        <location evidence="1">Cell membrane</location>
        <topology evidence="1">Multi-pass membrane protein</topology>
    </subcellularLocation>
</comment>
<name>A0AAQ0J6S0_9CHLA</name>
<keyword evidence="10" id="KW-0408">Iron</keyword>
<evidence type="ECO:0000313" key="14">
    <source>
        <dbReference type="EMBL" id="QYC74874.1"/>
    </source>
</evidence>
<evidence type="ECO:0000256" key="7">
    <source>
        <dbReference type="ARBA" id="ARBA00022723"/>
    </source>
</evidence>
<feature type="transmembrane region" description="Helical" evidence="12">
    <location>
        <begin position="242"/>
        <end position="260"/>
    </location>
</feature>
<keyword evidence="11 12" id="KW-0472">Membrane</keyword>
<evidence type="ECO:0000256" key="1">
    <source>
        <dbReference type="ARBA" id="ARBA00004651"/>
    </source>
</evidence>
<gene>
    <name evidence="14" type="primary">cydB</name>
    <name evidence="13" type="ORF">Chls_308</name>
    <name evidence="14" type="ORF">INQ84_02695</name>
</gene>
<reference evidence="13 15" key="1">
    <citation type="submission" date="2019-01" db="EMBL/GenBank/DDBJ databases">
        <title>Whole genome sequencing and annotation enables comparative genome analysis that reveals unique features of the Chlamydia suis R19 Genome.</title>
        <authorList>
            <person name="Dimond Z.E."/>
        </authorList>
    </citation>
    <scope>NUCLEOTIDE SEQUENCE [LARGE SCALE GENOMIC DNA]</scope>
    <source>
        <strain evidence="13 15">R19</strain>
    </source>
</reference>
<reference evidence="14" key="2">
    <citation type="journal article" date="2021" name="Front. Microbiol.">
        <title>Generation of Tetracycline and Rifamycin Resistant Chlamydia Suis Recombinants.</title>
        <authorList>
            <person name="Marti H."/>
            <person name="Bommana S."/>
            <person name="Read T.D."/>
            <person name="Pesch T."/>
            <person name="Prahauser B."/>
            <person name="Dean D."/>
            <person name="Borel N."/>
        </authorList>
    </citation>
    <scope>NUCLEOTIDE SEQUENCE</scope>
    <source>
        <strain evidence="14">208.1</strain>
    </source>
</reference>
<dbReference type="Pfam" id="PF02322">
    <property type="entry name" value="Cyt_bd_oxida_II"/>
    <property type="match status" value="1"/>
</dbReference>
<keyword evidence="9 12" id="KW-1133">Transmembrane helix</keyword>
<evidence type="ECO:0000313" key="13">
    <source>
        <dbReference type="EMBL" id="QHP83183.1"/>
    </source>
</evidence>
<dbReference type="PIRSF" id="PIRSF000267">
    <property type="entry name" value="Cyt_oxidse_sub2"/>
    <property type="match status" value="1"/>
</dbReference>
<dbReference type="Proteomes" id="UP000512184">
    <property type="component" value="Chromosome"/>
</dbReference>
<dbReference type="GO" id="GO:0016682">
    <property type="term" value="F:oxidoreductase activity, acting on diphenols and related substances as donors, oxygen as acceptor"/>
    <property type="evidence" value="ECO:0007669"/>
    <property type="project" value="TreeGrafter"/>
</dbReference>
<evidence type="ECO:0000256" key="6">
    <source>
        <dbReference type="ARBA" id="ARBA00022692"/>
    </source>
</evidence>
<evidence type="ECO:0000256" key="5">
    <source>
        <dbReference type="ARBA" id="ARBA00022617"/>
    </source>
</evidence>
<feature type="transmembrane region" description="Helical" evidence="12">
    <location>
        <begin position="61"/>
        <end position="80"/>
    </location>
</feature>
<dbReference type="GO" id="GO:0019646">
    <property type="term" value="P:aerobic electron transport chain"/>
    <property type="evidence" value="ECO:0007669"/>
    <property type="project" value="TreeGrafter"/>
</dbReference>
<comment type="similarity">
    <text evidence="2">Belongs to the cytochrome ubiquinol oxidase subunit 2 family.</text>
</comment>
<feature type="transmembrane region" description="Helical" evidence="12">
    <location>
        <begin position="272"/>
        <end position="297"/>
    </location>
</feature>
<dbReference type="NCBIfam" id="TIGR00203">
    <property type="entry name" value="cydB"/>
    <property type="match status" value="1"/>
</dbReference>
<feature type="transmembrane region" description="Helical" evidence="12">
    <location>
        <begin position="12"/>
        <end position="40"/>
    </location>
</feature>
<dbReference type="GO" id="GO:0046872">
    <property type="term" value="F:metal ion binding"/>
    <property type="evidence" value="ECO:0007669"/>
    <property type="project" value="UniProtKB-KW"/>
</dbReference>
<sequence>MEISLTMMLPVIWYAILCIAVFAYALGDGFDLGLSTIYFLSKEEKERRWLLNSIGPVWDGNEVWFVIMFAGFFAGFPVAYGTLLSIFYMPIWTMVMLYVFRGCSLEFRSKAESHRWRCFWDILFSASGMSISFFLGTLAGNLLLGLPIAPDTSYSALSWKLFLRPYPVLCGLFVVAAFALHGISFALMKTGEGLQLRLRNRFSYVLSGYLVLYLSLLIATILDLPQAVGVCCRVGGGSGIPAYPLLILLALATLSCCYAAKMAVTAAKYGKAFVFSCINLLFPILAYNVLLFPNLLVSSVDNRYTLTIFNSAAEPGALQHLIKIVLIALPFVIAYAIYIYRVFRGKTDFPSIY</sequence>
<keyword evidence="7" id="KW-0479">Metal-binding</keyword>
<dbReference type="InterPro" id="IPR003317">
    <property type="entry name" value="Cyt-d_oxidase_su2"/>
</dbReference>
<keyword evidence="13" id="KW-0560">Oxidoreductase</keyword>
<keyword evidence="5" id="KW-0349">Heme</keyword>
<evidence type="ECO:0000256" key="10">
    <source>
        <dbReference type="ARBA" id="ARBA00023004"/>
    </source>
</evidence>
<feature type="transmembrane region" description="Helical" evidence="12">
    <location>
        <begin position="119"/>
        <end position="146"/>
    </location>
</feature>
<dbReference type="PANTHER" id="PTHR43141:SF5">
    <property type="entry name" value="CYTOCHROME BD-I UBIQUINOL OXIDASE SUBUNIT 2"/>
    <property type="match status" value="1"/>
</dbReference>
<keyword evidence="4" id="KW-1003">Cell membrane</keyword>
<organism evidence="14 16">
    <name type="scientific">Chlamydia suis</name>
    <dbReference type="NCBI Taxonomy" id="83559"/>
    <lineage>
        <taxon>Bacteria</taxon>
        <taxon>Pseudomonadati</taxon>
        <taxon>Chlamydiota</taxon>
        <taxon>Chlamydiia</taxon>
        <taxon>Chlamydiales</taxon>
        <taxon>Chlamydiaceae</taxon>
        <taxon>Chlamydia/Chlamydophila group</taxon>
        <taxon>Chlamydia</taxon>
    </lineage>
</organism>
<evidence type="ECO:0000313" key="15">
    <source>
        <dbReference type="Proteomes" id="UP000512184"/>
    </source>
</evidence>
<feature type="transmembrane region" description="Helical" evidence="12">
    <location>
        <begin position="317"/>
        <end position="340"/>
    </location>
</feature>
<keyword evidence="6 12" id="KW-0812">Transmembrane</keyword>
<evidence type="ECO:0000256" key="3">
    <source>
        <dbReference type="ARBA" id="ARBA00022448"/>
    </source>
</evidence>
<dbReference type="EC" id="1.10.3.-" evidence="13"/>
<dbReference type="RefSeq" id="WP_080121940.1">
    <property type="nucleotide sequence ID" value="NZ_CP035278.1"/>
</dbReference>
<evidence type="ECO:0000313" key="16">
    <source>
        <dbReference type="Proteomes" id="UP000825134"/>
    </source>
</evidence>
<accession>A0AAQ0J6S0</accession>
<feature type="transmembrane region" description="Helical" evidence="12">
    <location>
        <begin position="202"/>
        <end position="222"/>
    </location>
</feature>
<proteinExistence type="inferred from homology"/>
<evidence type="ECO:0000256" key="8">
    <source>
        <dbReference type="ARBA" id="ARBA00022982"/>
    </source>
</evidence>
<feature type="transmembrane region" description="Helical" evidence="12">
    <location>
        <begin position="166"/>
        <end position="190"/>
    </location>
</feature>
<evidence type="ECO:0000256" key="4">
    <source>
        <dbReference type="ARBA" id="ARBA00022475"/>
    </source>
</evidence>
<dbReference type="GO" id="GO:0009055">
    <property type="term" value="F:electron transfer activity"/>
    <property type="evidence" value="ECO:0007669"/>
    <property type="project" value="TreeGrafter"/>
</dbReference>
<keyword evidence="15" id="KW-1185">Reference proteome</keyword>
<dbReference type="GO" id="GO:0070069">
    <property type="term" value="C:cytochrome complex"/>
    <property type="evidence" value="ECO:0007669"/>
    <property type="project" value="TreeGrafter"/>
</dbReference>
<dbReference type="Proteomes" id="UP000825134">
    <property type="component" value="Chromosome"/>
</dbReference>
<dbReference type="AlphaFoldDB" id="A0AAQ0J6S0"/>
<dbReference type="EMBL" id="CP063185">
    <property type="protein sequence ID" value="QYC74874.1"/>
    <property type="molecule type" value="Genomic_DNA"/>
</dbReference>
<dbReference type="GO" id="GO:0005886">
    <property type="term" value="C:plasma membrane"/>
    <property type="evidence" value="ECO:0007669"/>
    <property type="project" value="UniProtKB-SubCell"/>
</dbReference>
<keyword evidence="3" id="KW-0813">Transport</keyword>
<protein>
    <submittedName>
        <fullName evidence="14">Cytochrome d ubiquinol oxidase subunit II</fullName>
        <ecNumber evidence="13">1.10.3.-</ecNumber>
    </submittedName>
</protein>
<dbReference type="EMBL" id="CP035278">
    <property type="protein sequence ID" value="QHP83183.1"/>
    <property type="molecule type" value="Genomic_DNA"/>
</dbReference>
<evidence type="ECO:0000256" key="12">
    <source>
        <dbReference type="SAM" id="Phobius"/>
    </source>
</evidence>
<dbReference type="PANTHER" id="PTHR43141">
    <property type="entry name" value="CYTOCHROME BD2 SUBUNIT II"/>
    <property type="match status" value="1"/>
</dbReference>
<evidence type="ECO:0000256" key="9">
    <source>
        <dbReference type="ARBA" id="ARBA00022989"/>
    </source>
</evidence>
<keyword evidence="8" id="KW-0249">Electron transport</keyword>
<evidence type="ECO:0000256" key="2">
    <source>
        <dbReference type="ARBA" id="ARBA00007543"/>
    </source>
</evidence>
<evidence type="ECO:0000256" key="11">
    <source>
        <dbReference type="ARBA" id="ARBA00023136"/>
    </source>
</evidence>